<dbReference type="AlphaFoldDB" id="A0A1T5JT33"/>
<dbReference type="InterPro" id="IPR018647">
    <property type="entry name" value="SLFN_3-like_DNA/RNA_helicase"/>
</dbReference>
<protein>
    <submittedName>
        <fullName evidence="2">Uncharacterized conserved protein</fullName>
    </submittedName>
</protein>
<dbReference type="STRING" id="36842.SAMN02194393_01310"/>
<dbReference type="Proteomes" id="UP000190285">
    <property type="component" value="Unassembled WGS sequence"/>
</dbReference>
<accession>A0A1T5JT33</accession>
<evidence type="ECO:0000259" key="1">
    <source>
        <dbReference type="Pfam" id="PF09848"/>
    </source>
</evidence>
<dbReference type="SUPFAM" id="SSF52540">
    <property type="entry name" value="P-loop containing nucleoside triphosphate hydrolases"/>
    <property type="match status" value="1"/>
</dbReference>
<gene>
    <name evidence="2" type="ORF">SAMN02194393_01310</name>
</gene>
<sequence length="658" mass="75664">MKRSLYSALLHRFLAESNSEILGKIASNDKFGIDSAQKSAWIEQIIILKEELRNFKSGKIIFEYVIPRIGKRIDNVFIHNDTVYLLEFKVGEKNYLNHNIDQVMDYALDLKYFHSESHNVKLVPVLIATEANAINNSLQKYDDNIYVPICCNKRNIYSCLNNISSLDKESKIVAEDWENSIYKPTPTIIEAAQALYSGHNVEEISRSDAGAINLNQTTEIINNIIDYSKSNKKKSICFITGVPGAGKTLAGLNIASVRQNFDENEHAVFLSGNGPLVDVLQESLARDQCLTSKVKKTDALRKAKSFIQIIHHFRDEALKSEHPPTEKVTIFDEAQRAWTKEQTSKFMRTKKGQLDFDMSEPEFLIQYMNRHEDWAVIICLVGGGQEINTGEAGLGEWFQALKYKHKDWNVFVSNRITDNEYRRGKDLNAMLSAINANIKEELHLSVSLRSFRSENLSGFVKSLLDVKHVVAKELFNTLKDNYDIVITRDLIVAKNWIKNKARGTERYGMVASSKALRLKAEGIYVKNDIEAKNWFLNDCLDVRSSYYLEDTATEFDIQGLELDFALVAWGADFRFNGEKFIYKQFRGNKWININSNDKKLYLKNAYRVLLTRARQGMVIYVPYGDDNDHTRICEYYNGIYEYMKEIGIEEINKYEENI</sequence>
<evidence type="ECO:0000313" key="3">
    <source>
        <dbReference type="Proteomes" id="UP000190285"/>
    </source>
</evidence>
<organism evidence="2 3">
    <name type="scientific">Maledivibacter halophilus</name>
    <dbReference type="NCBI Taxonomy" id="36842"/>
    <lineage>
        <taxon>Bacteria</taxon>
        <taxon>Bacillati</taxon>
        <taxon>Bacillota</taxon>
        <taxon>Clostridia</taxon>
        <taxon>Peptostreptococcales</taxon>
        <taxon>Caminicellaceae</taxon>
        <taxon>Maledivibacter</taxon>
    </lineage>
</organism>
<proteinExistence type="predicted"/>
<dbReference type="EMBL" id="FUZT01000003">
    <property type="protein sequence ID" value="SKC54515.1"/>
    <property type="molecule type" value="Genomic_DNA"/>
</dbReference>
<reference evidence="2 3" key="1">
    <citation type="submission" date="2017-02" db="EMBL/GenBank/DDBJ databases">
        <authorList>
            <person name="Peterson S.W."/>
        </authorList>
    </citation>
    <scope>NUCLEOTIDE SEQUENCE [LARGE SCALE GENOMIC DNA]</scope>
    <source>
        <strain evidence="2 3">M1</strain>
    </source>
</reference>
<dbReference type="OrthoDB" id="3193269at2"/>
<dbReference type="Gene3D" id="3.40.50.300">
    <property type="entry name" value="P-loop containing nucleotide triphosphate hydrolases"/>
    <property type="match status" value="1"/>
</dbReference>
<feature type="domain" description="Schlafen group 3-like DNA/RNA helicase" evidence="1">
    <location>
        <begin position="234"/>
        <end position="622"/>
    </location>
</feature>
<name>A0A1T5JT33_9FIRM</name>
<dbReference type="RefSeq" id="WP_079490289.1">
    <property type="nucleotide sequence ID" value="NZ_FUZT01000003.1"/>
</dbReference>
<dbReference type="Pfam" id="PF09848">
    <property type="entry name" value="SLFN-g3_helicase"/>
    <property type="match status" value="1"/>
</dbReference>
<dbReference type="InterPro" id="IPR027417">
    <property type="entry name" value="P-loop_NTPase"/>
</dbReference>
<evidence type="ECO:0000313" key="2">
    <source>
        <dbReference type="EMBL" id="SKC54515.1"/>
    </source>
</evidence>
<keyword evidence="3" id="KW-1185">Reference proteome</keyword>